<sequence>MSLQTFIDKWLAAIPDSFGTEINGHQLHSNKASSFQLQWSHITPPTSDGSMSARKTSPKRRRTEEDEDTTPRSNRASTPAAFNDERLPLRLTNIPHMPPSESSFVSQDSRATSPSRTTRSKSPVKNNNSLQVLDVPINPLELEGNGLDLLQPDVHELYEGLQDINDKERFIPGPMKDSIKSTEKRAKDHWFIDERDTDDPEILVALNRELQVLHGIRSEAKQCKLSDCSEASWNMHVHMPLLKHALSGHSTVRIEPGMSAKIAAPFLPTANGKATVVESKMVDFTLLLWLNNGRPHSSPHDPPHSEADSQLIAGIATHIWNQPPEAQFVNQSLYAPLQFAPIACSIETKTSTSPNQGKLQLSVWTAAWFKRISELLPNQKPPTIPLIHVVGHEWHISFASLHGTHIEVAEELAIGDTRTIIGLYQLIASLRKLGDWIETQYRAWAEEVFVQSRETTAQ</sequence>
<dbReference type="EMBL" id="JAELUQ010000017">
    <property type="protein sequence ID" value="KAG7402752.1"/>
    <property type="molecule type" value="Genomic_DNA"/>
</dbReference>
<dbReference type="AlphaFoldDB" id="A0A8J5NI42"/>
<evidence type="ECO:0000259" key="2">
    <source>
        <dbReference type="Pfam" id="PF20516"/>
    </source>
</evidence>
<name>A0A8J5NI42_FUSOX</name>
<feature type="compositionally biased region" description="Low complexity" evidence="1">
    <location>
        <begin position="109"/>
        <end position="121"/>
    </location>
</feature>
<reference evidence="3" key="1">
    <citation type="submission" date="2021-04" db="EMBL/GenBank/DDBJ databases">
        <title>First draft genome resource for Brassicaceae pathogens Fusarium oxysporum f. sp. raphani and Fusarium oxysporum f. sp. rapae.</title>
        <authorList>
            <person name="Asai S."/>
        </authorList>
    </citation>
    <scope>NUCLEOTIDE SEQUENCE</scope>
    <source>
        <strain evidence="3">Tf1208</strain>
    </source>
</reference>
<accession>A0A8J5NI42</accession>
<feature type="compositionally biased region" description="Polar residues" evidence="1">
    <location>
        <begin position="40"/>
        <end position="55"/>
    </location>
</feature>
<evidence type="ECO:0000313" key="3">
    <source>
        <dbReference type="EMBL" id="KAG7402752.1"/>
    </source>
</evidence>
<organism evidence="3 4">
    <name type="scientific">Fusarium oxysporum f. sp. rapae</name>
    <dbReference type="NCBI Taxonomy" id="485398"/>
    <lineage>
        <taxon>Eukaryota</taxon>
        <taxon>Fungi</taxon>
        <taxon>Dikarya</taxon>
        <taxon>Ascomycota</taxon>
        <taxon>Pezizomycotina</taxon>
        <taxon>Sordariomycetes</taxon>
        <taxon>Hypocreomycetidae</taxon>
        <taxon>Hypocreales</taxon>
        <taxon>Nectriaceae</taxon>
        <taxon>Fusarium</taxon>
        <taxon>Fusarium oxysporum species complex</taxon>
    </lineage>
</organism>
<feature type="region of interest" description="Disordered" evidence="1">
    <location>
        <begin position="40"/>
        <end position="129"/>
    </location>
</feature>
<protein>
    <recommendedName>
        <fullName evidence="2">PD-(D/E)XK nuclease-like domain-containing protein</fullName>
    </recommendedName>
</protein>
<gene>
    <name evidence="3" type="ORF">Forpe1208_v016986</name>
</gene>
<dbReference type="Pfam" id="PF20516">
    <property type="entry name" value="PDDEXK_12"/>
    <property type="match status" value="1"/>
</dbReference>
<feature type="domain" description="PD-(D/E)XK nuclease-like" evidence="2">
    <location>
        <begin position="183"/>
        <end position="442"/>
    </location>
</feature>
<comment type="caution">
    <text evidence="3">The sequence shown here is derived from an EMBL/GenBank/DDBJ whole genome shotgun (WGS) entry which is preliminary data.</text>
</comment>
<evidence type="ECO:0000256" key="1">
    <source>
        <dbReference type="SAM" id="MobiDB-lite"/>
    </source>
</evidence>
<dbReference type="Proteomes" id="UP000694050">
    <property type="component" value="Unassembled WGS sequence"/>
</dbReference>
<evidence type="ECO:0000313" key="4">
    <source>
        <dbReference type="Proteomes" id="UP000694050"/>
    </source>
</evidence>
<dbReference type="InterPro" id="IPR046797">
    <property type="entry name" value="PDDEXK_12"/>
</dbReference>
<proteinExistence type="predicted"/>